<proteinExistence type="predicted"/>
<reference evidence="2" key="1">
    <citation type="journal article" date="2017" name="Nat. Microbiol.">
        <title>Global analysis of biosynthetic gene clusters reveals vast potential of secondary metabolite production in Penicillium species.</title>
        <authorList>
            <person name="Nielsen J.C."/>
            <person name="Grijseels S."/>
            <person name="Prigent S."/>
            <person name="Ji B."/>
            <person name="Dainat J."/>
            <person name="Nielsen K.F."/>
            <person name="Frisvad J.C."/>
            <person name="Workman M."/>
            <person name="Nielsen J."/>
        </authorList>
    </citation>
    <scope>NUCLEOTIDE SEQUENCE [LARGE SCALE GENOMIC DNA]</scope>
    <source>
        <strain evidence="2">IBT 11843</strain>
    </source>
</reference>
<gene>
    <name evidence="1" type="ORF">PENDEC_c012G03212</name>
</gene>
<dbReference type="STRING" id="69771.A0A1V6PCC2"/>
<dbReference type="EMBL" id="MDYL01000012">
    <property type="protein sequence ID" value="OQD74166.1"/>
    <property type="molecule type" value="Genomic_DNA"/>
</dbReference>
<accession>A0A1V6PCC2</accession>
<comment type="caution">
    <text evidence="1">The sequence shown here is derived from an EMBL/GenBank/DDBJ whole genome shotgun (WGS) entry which is preliminary data.</text>
</comment>
<dbReference type="OrthoDB" id="5598852at2759"/>
<name>A0A1V6PCC2_PENDC</name>
<dbReference type="AlphaFoldDB" id="A0A1V6PCC2"/>
<evidence type="ECO:0000313" key="1">
    <source>
        <dbReference type="EMBL" id="OQD74166.1"/>
    </source>
</evidence>
<protein>
    <recommendedName>
        <fullName evidence="3">Aminoglycoside phosphotransferase domain-containing protein</fullName>
    </recommendedName>
</protein>
<dbReference type="OMA" id="CHNLENE"/>
<evidence type="ECO:0000313" key="2">
    <source>
        <dbReference type="Proteomes" id="UP000191522"/>
    </source>
</evidence>
<evidence type="ECO:0008006" key="3">
    <source>
        <dbReference type="Google" id="ProtNLM"/>
    </source>
</evidence>
<keyword evidence="2" id="KW-1185">Reference proteome</keyword>
<sequence length="201" mass="22502">MSTYVCHNLENEINEFFSNTNVNRQQCDELAISRAGGVATPVESQGTCSYTITAGPNNAKLFQFRVQDSFIDMGNLSIAKAVHPEFVARCEYLGTIGDSHPLHIYEMDNLPGTIYMLAGIPPDDMSRRHNIVKDLARFFAQSWNNNQNNNQRLSADHTAALLSEFQSNFDLLVRDLPSRFTSNLNRVRKELPSVSSGAFPL</sequence>
<organism evidence="1 2">
    <name type="scientific">Penicillium decumbens</name>
    <dbReference type="NCBI Taxonomy" id="69771"/>
    <lineage>
        <taxon>Eukaryota</taxon>
        <taxon>Fungi</taxon>
        <taxon>Dikarya</taxon>
        <taxon>Ascomycota</taxon>
        <taxon>Pezizomycotina</taxon>
        <taxon>Eurotiomycetes</taxon>
        <taxon>Eurotiomycetidae</taxon>
        <taxon>Eurotiales</taxon>
        <taxon>Aspergillaceae</taxon>
        <taxon>Penicillium</taxon>
    </lineage>
</organism>
<dbReference type="Proteomes" id="UP000191522">
    <property type="component" value="Unassembled WGS sequence"/>
</dbReference>